<keyword evidence="3" id="KW-0010">Activator</keyword>
<dbReference type="InterPro" id="IPR009057">
    <property type="entry name" value="Homeodomain-like_sf"/>
</dbReference>
<keyword evidence="1" id="KW-0805">Transcription regulation</keyword>
<dbReference type="InterPro" id="IPR018062">
    <property type="entry name" value="HTH_AraC-typ_CS"/>
</dbReference>
<dbReference type="RefSeq" id="WP_344203086.1">
    <property type="nucleotide sequence ID" value="NZ_BAAAME010000005.1"/>
</dbReference>
<dbReference type="Pfam" id="PF02311">
    <property type="entry name" value="AraC_binding"/>
    <property type="match status" value="1"/>
</dbReference>
<keyword evidence="4" id="KW-0804">Transcription</keyword>
<organism evidence="6 7">
    <name type="scientific">Aeromicrobium alkaliterrae</name>
    <dbReference type="NCBI Taxonomy" id="302168"/>
    <lineage>
        <taxon>Bacteria</taxon>
        <taxon>Bacillati</taxon>
        <taxon>Actinomycetota</taxon>
        <taxon>Actinomycetes</taxon>
        <taxon>Propionibacteriales</taxon>
        <taxon>Nocardioidaceae</taxon>
        <taxon>Aeromicrobium</taxon>
    </lineage>
</organism>
<evidence type="ECO:0000256" key="4">
    <source>
        <dbReference type="ARBA" id="ARBA00023163"/>
    </source>
</evidence>
<dbReference type="PANTHER" id="PTHR46796:SF2">
    <property type="entry name" value="TRANSCRIPTIONAL REGULATORY PROTEIN"/>
    <property type="match status" value="1"/>
</dbReference>
<feature type="domain" description="HTH araC/xylS-type" evidence="5">
    <location>
        <begin position="162"/>
        <end position="258"/>
    </location>
</feature>
<evidence type="ECO:0000256" key="1">
    <source>
        <dbReference type="ARBA" id="ARBA00023015"/>
    </source>
</evidence>
<dbReference type="InterPro" id="IPR018060">
    <property type="entry name" value="HTH_AraC"/>
</dbReference>
<dbReference type="PROSITE" id="PS00041">
    <property type="entry name" value="HTH_ARAC_FAMILY_1"/>
    <property type="match status" value="1"/>
</dbReference>
<dbReference type="EMBL" id="BAAAME010000005">
    <property type="protein sequence ID" value="GAA1748079.1"/>
    <property type="molecule type" value="Genomic_DNA"/>
</dbReference>
<keyword evidence="7" id="KW-1185">Reference proteome</keyword>
<evidence type="ECO:0000313" key="7">
    <source>
        <dbReference type="Proteomes" id="UP001501057"/>
    </source>
</evidence>
<dbReference type="SUPFAM" id="SSF46689">
    <property type="entry name" value="Homeodomain-like"/>
    <property type="match status" value="2"/>
</dbReference>
<evidence type="ECO:0000256" key="2">
    <source>
        <dbReference type="ARBA" id="ARBA00023125"/>
    </source>
</evidence>
<dbReference type="Proteomes" id="UP001501057">
    <property type="component" value="Unassembled WGS sequence"/>
</dbReference>
<evidence type="ECO:0000259" key="5">
    <source>
        <dbReference type="PROSITE" id="PS01124"/>
    </source>
</evidence>
<evidence type="ECO:0000256" key="3">
    <source>
        <dbReference type="ARBA" id="ARBA00023159"/>
    </source>
</evidence>
<proteinExistence type="predicted"/>
<sequence>MGGSLQAWDPGVPGLREVLYATATDHAYPRHTHDEWTVLVVDEGTVAYDLDRSSRHTTSTTLTVLPPGVPHDGQPADAGGTFSKRVLYLADEWLPDRAVGAAVDRSEVLDPAARAVLERLHEAARDHREVMAVEGELLGLRDRLLDHLGQTSGPVRDNPLARRLRTMLDDRLTEPFTVAAAAAELGVNASHLTRSFTLAYGIAPHQYVVGRRVQRARRLLLGGSSVAEAAVGAGFHDQSHLTRHFRRVLGTTPARLAA</sequence>
<dbReference type="InterPro" id="IPR037923">
    <property type="entry name" value="HTH-like"/>
</dbReference>
<dbReference type="Pfam" id="PF12833">
    <property type="entry name" value="HTH_18"/>
    <property type="match status" value="1"/>
</dbReference>
<name>A0ABN2K4C9_9ACTN</name>
<evidence type="ECO:0000313" key="6">
    <source>
        <dbReference type="EMBL" id="GAA1748079.1"/>
    </source>
</evidence>
<accession>A0ABN2K4C9</accession>
<gene>
    <name evidence="6" type="ORF">GCM10009710_30180</name>
</gene>
<dbReference type="SMART" id="SM00342">
    <property type="entry name" value="HTH_ARAC"/>
    <property type="match status" value="1"/>
</dbReference>
<comment type="caution">
    <text evidence="6">The sequence shown here is derived from an EMBL/GenBank/DDBJ whole genome shotgun (WGS) entry which is preliminary data.</text>
</comment>
<dbReference type="PANTHER" id="PTHR46796">
    <property type="entry name" value="HTH-TYPE TRANSCRIPTIONAL ACTIVATOR RHAS-RELATED"/>
    <property type="match status" value="1"/>
</dbReference>
<keyword evidence="2" id="KW-0238">DNA-binding</keyword>
<dbReference type="InterPro" id="IPR050204">
    <property type="entry name" value="AraC_XylS_family_regulators"/>
</dbReference>
<dbReference type="SUPFAM" id="SSF51215">
    <property type="entry name" value="Regulatory protein AraC"/>
    <property type="match status" value="1"/>
</dbReference>
<dbReference type="PROSITE" id="PS01124">
    <property type="entry name" value="HTH_ARAC_FAMILY_2"/>
    <property type="match status" value="1"/>
</dbReference>
<dbReference type="Gene3D" id="1.10.10.60">
    <property type="entry name" value="Homeodomain-like"/>
    <property type="match status" value="1"/>
</dbReference>
<protein>
    <submittedName>
        <fullName evidence="6">AraC family transcriptional regulator</fullName>
    </submittedName>
</protein>
<reference evidence="6 7" key="1">
    <citation type="journal article" date="2019" name="Int. J. Syst. Evol. Microbiol.">
        <title>The Global Catalogue of Microorganisms (GCM) 10K type strain sequencing project: providing services to taxonomists for standard genome sequencing and annotation.</title>
        <authorList>
            <consortium name="The Broad Institute Genomics Platform"/>
            <consortium name="The Broad Institute Genome Sequencing Center for Infectious Disease"/>
            <person name="Wu L."/>
            <person name="Ma J."/>
        </authorList>
    </citation>
    <scope>NUCLEOTIDE SEQUENCE [LARGE SCALE GENOMIC DNA]</scope>
    <source>
        <strain evidence="6 7">JCM 13518</strain>
    </source>
</reference>
<dbReference type="InterPro" id="IPR003313">
    <property type="entry name" value="AraC-bd"/>
</dbReference>